<keyword evidence="2" id="KW-0444">Lipid biosynthesis</keyword>
<dbReference type="InterPro" id="IPR045746">
    <property type="entry name" value="ACT14924-like_Acyltransf_dom"/>
</dbReference>
<comment type="pathway">
    <text evidence="1">Lipid metabolism.</text>
</comment>
<reference evidence="7 8" key="1">
    <citation type="submission" date="2017-06" db="EMBL/GenBank/DDBJ databases">
        <authorList>
            <person name="Kim H.J."/>
            <person name="Triplett B.A."/>
        </authorList>
    </citation>
    <scope>NUCLEOTIDE SEQUENCE [LARGE SCALE GENOMIC DNA]</scope>
    <source>
        <strain evidence="7 8">DSM 13116</strain>
    </source>
</reference>
<name>A0A238Z145_9BACT</name>
<protein>
    <submittedName>
        <fullName evidence="7">Putative hemolysin</fullName>
    </submittedName>
</protein>
<evidence type="ECO:0000259" key="6">
    <source>
        <dbReference type="SMART" id="SM00563"/>
    </source>
</evidence>
<dbReference type="AlphaFoldDB" id="A0A238Z145"/>
<dbReference type="PANTHER" id="PTHR37323">
    <property type="entry name" value="GCN5-RELATED N-ACETYLTRANSFERASE"/>
    <property type="match status" value="1"/>
</dbReference>
<organism evidence="7 8">
    <name type="scientific">Humidesulfovibrio mexicanus</name>
    <dbReference type="NCBI Taxonomy" id="147047"/>
    <lineage>
        <taxon>Bacteria</taxon>
        <taxon>Pseudomonadati</taxon>
        <taxon>Thermodesulfobacteriota</taxon>
        <taxon>Desulfovibrionia</taxon>
        <taxon>Desulfovibrionales</taxon>
        <taxon>Desulfovibrionaceae</taxon>
        <taxon>Humidesulfovibrio</taxon>
    </lineage>
</organism>
<dbReference type="Pfam" id="PF13444">
    <property type="entry name" value="Acetyltransf_5"/>
    <property type="match status" value="1"/>
</dbReference>
<dbReference type="SUPFAM" id="SSF55729">
    <property type="entry name" value="Acyl-CoA N-acyltransferases (Nat)"/>
    <property type="match status" value="1"/>
</dbReference>
<dbReference type="GO" id="GO:0006629">
    <property type="term" value="P:lipid metabolic process"/>
    <property type="evidence" value="ECO:0007669"/>
    <property type="project" value="UniProtKB-KW"/>
</dbReference>
<dbReference type="PANTHER" id="PTHR37323:SF1">
    <property type="entry name" value="L-ORNITHINE N(ALPHA)-ACYLTRANSFERASE"/>
    <property type="match status" value="1"/>
</dbReference>
<gene>
    <name evidence="7" type="ORF">SAMN04488503_1124</name>
</gene>
<dbReference type="GO" id="GO:0016746">
    <property type="term" value="F:acyltransferase activity"/>
    <property type="evidence" value="ECO:0007669"/>
    <property type="project" value="UniProtKB-KW"/>
</dbReference>
<evidence type="ECO:0000256" key="5">
    <source>
        <dbReference type="ARBA" id="ARBA00023315"/>
    </source>
</evidence>
<proteinExistence type="predicted"/>
<feature type="domain" description="Phospholipid/glycerol acyltransferase" evidence="6">
    <location>
        <begin position="97"/>
        <end position="220"/>
    </location>
</feature>
<dbReference type="Gene3D" id="3.40.630.30">
    <property type="match status" value="1"/>
</dbReference>
<sequence length="618" mass="67648">MIQSRPREHNPFQFIPATDSALKNVLLSALRAPLSKVLGLETLGSMYARAHAPAAASVNADPLVRAGEFVSRALAELRVGSEVAAADLARVPRTGALMVMANHPFGVVEGLVLARHLLAIRPDVKILANHLLSAIPEMRPLLIELDAFGGRGARGRNMAGLRAALAWLKKGGAVVAFPAGEVASLKLGRRMVADPPWRPGMARLARKAAAPVLPVFFHGRNGALFQAAGLVHPRLRTLLIPRENLGRSGHCLRLLMGAAIGPDKLAAFATDEEASSYLRFRCHLLRGRGGPQAEPGAAPKMEQSALAAQRPRERRLAELAALPPERILVRGAPFLVFEAMAHEIPAMMHEVARLREGTFRSVGEGTGRPLDADGYDAHYRHLILWNEADGEVAGAYRFAGTDEILAEHGPSGLYTASQFRIRPDFWRRVDPALELGRSFVRVRYQKSYQPLLLLWKGLAEYVSRNPRYRRLFGCVSISGEYSQLARELMMRFLRRHSFDAGLARLVKPTRSPREGRLARLDVCLPDSAFRDPGDLHDLVAELEGGRGVPVLLRQYLKLGGRIAAFNVDHSFGGCLDALICVDLAMTEERTLARFMGAENARSFLTRHTAARLASPHAA</sequence>
<evidence type="ECO:0000256" key="3">
    <source>
        <dbReference type="ARBA" id="ARBA00022679"/>
    </source>
</evidence>
<keyword evidence="5" id="KW-0012">Acyltransferase</keyword>
<evidence type="ECO:0000313" key="7">
    <source>
        <dbReference type="EMBL" id="SNR76564.1"/>
    </source>
</evidence>
<evidence type="ECO:0000256" key="1">
    <source>
        <dbReference type="ARBA" id="ARBA00005189"/>
    </source>
</evidence>
<accession>A0A238Z145</accession>
<dbReference type="EMBL" id="FZOC01000002">
    <property type="protein sequence ID" value="SNR76564.1"/>
    <property type="molecule type" value="Genomic_DNA"/>
</dbReference>
<evidence type="ECO:0000256" key="4">
    <source>
        <dbReference type="ARBA" id="ARBA00023098"/>
    </source>
</evidence>
<dbReference type="InterPro" id="IPR052351">
    <property type="entry name" value="Ornithine_N-alpha-AT"/>
</dbReference>
<dbReference type="InterPro" id="IPR016181">
    <property type="entry name" value="Acyl_CoA_acyltransferase"/>
</dbReference>
<keyword evidence="8" id="KW-1185">Reference proteome</keyword>
<dbReference type="Proteomes" id="UP000198324">
    <property type="component" value="Unassembled WGS sequence"/>
</dbReference>
<dbReference type="RefSeq" id="WP_179216896.1">
    <property type="nucleotide sequence ID" value="NZ_FZOC01000002.1"/>
</dbReference>
<dbReference type="SUPFAM" id="SSF69593">
    <property type="entry name" value="Glycerol-3-phosphate (1)-acyltransferase"/>
    <property type="match status" value="1"/>
</dbReference>
<dbReference type="Pfam" id="PF19576">
    <property type="entry name" value="Acyltransf_2"/>
    <property type="match status" value="1"/>
</dbReference>
<dbReference type="InterPro" id="IPR002123">
    <property type="entry name" value="Plipid/glycerol_acylTrfase"/>
</dbReference>
<dbReference type="CDD" id="cd07986">
    <property type="entry name" value="LPLAT_ACT14924-like"/>
    <property type="match status" value="1"/>
</dbReference>
<evidence type="ECO:0000256" key="2">
    <source>
        <dbReference type="ARBA" id="ARBA00022516"/>
    </source>
</evidence>
<keyword evidence="3" id="KW-0808">Transferase</keyword>
<keyword evidence="4" id="KW-0443">Lipid metabolism</keyword>
<dbReference type="SMART" id="SM00563">
    <property type="entry name" value="PlsC"/>
    <property type="match status" value="1"/>
</dbReference>
<evidence type="ECO:0000313" key="8">
    <source>
        <dbReference type="Proteomes" id="UP000198324"/>
    </source>
</evidence>